<sequence>MDYDQNTNYKRRAAENDDLNRYDLIVMDMPWRNKYIKRLKTVKQSLSYDMLRNEELKSMPIEQLTHSKTLVAF</sequence>
<reference evidence="2" key="1">
    <citation type="submission" date="2015-01" db="EMBL/GenBank/DDBJ databases">
        <authorList>
            <person name="Aksoy S."/>
            <person name="Warren W."/>
            <person name="Wilson R.K."/>
        </authorList>
    </citation>
    <scope>NUCLEOTIDE SEQUENCE [LARGE SCALE GENOMIC DNA]</scope>
    <source>
        <strain evidence="2">IAEA</strain>
    </source>
</reference>
<name>A0A1B0BCR0_9MUSC</name>
<dbReference type="AlphaFoldDB" id="A0A1B0BCR0"/>
<organism evidence="1 2">
    <name type="scientific">Glossina palpalis gambiensis</name>
    <dbReference type="NCBI Taxonomy" id="67801"/>
    <lineage>
        <taxon>Eukaryota</taxon>
        <taxon>Metazoa</taxon>
        <taxon>Ecdysozoa</taxon>
        <taxon>Arthropoda</taxon>
        <taxon>Hexapoda</taxon>
        <taxon>Insecta</taxon>
        <taxon>Pterygota</taxon>
        <taxon>Neoptera</taxon>
        <taxon>Endopterygota</taxon>
        <taxon>Diptera</taxon>
        <taxon>Brachycera</taxon>
        <taxon>Muscomorpha</taxon>
        <taxon>Hippoboscoidea</taxon>
        <taxon>Glossinidae</taxon>
        <taxon>Glossina</taxon>
    </lineage>
</organism>
<dbReference type="EMBL" id="JXJN01012082">
    <property type="status" value="NOT_ANNOTATED_CDS"/>
    <property type="molecule type" value="Genomic_DNA"/>
</dbReference>
<evidence type="ECO:0000313" key="2">
    <source>
        <dbReference type="Proteomes" id="UP000092460"/>
    </source>
</evidence>
<dbReference type="VEuPathDB" id="VectorBase:GPPI025930"/>
<proteinExistence type="predicted"/>
<keyword evidence="2" id="KW-1185">Reference proteome</keyword>
<reference evidence="1" key="2">
    <citation type="submission" date="2020-05" db="UniProtKB">
        <authorList>
            <consortium name="EnsemblMetazoa"/>
        </authorList>
    </citation>
    <scope>IDENTIFICATION</scope>
    <source>
        <strain evidence="1">IAEA</strain>
    </source>
</reference>
<protein>
    <submittedName>
        <fullName evidence="1">Uncharacterized protein</fullName>
    </submittedName>
</protein>
<evidence type="ECO:0000313" key="1">
    <source>
        <dbReference type="EnsemblMetazoa" id="GPPI025930-PA"/>
    </source>
</evidence>
<dbReference type="Pfam" id="PF05063">
    <property type="entry name" value="MT-A70"/>
    <property type="match status" value="1"/>
</dbReference>
<dbReference type="EnsemblMetazoa" id="GPPI025930-RA">
    <property type="protein sequence ID" value="GPPI025930-PA"/>
    <property type="gene ID" value="GPPI025930"/>
</dbReference>
<dbReference type="InterPro" id="IPR007757">
    <property type="entry name" value="MT-A70-like"/>
</dbReference>
<dbReference type="Proteomes" id="UP000092460">
    <property type="component" value="Unassembled WGS sequence"/>
</dbReference>
<accession>A0A1B0BCR0</accession>
<dbReference type="STRING" id="67801.A0A1B0BCR0"/>